<sequence>MKTLLTKNTTKNVLLAETDSSLIRAELERLLSDRRFSGARQMSAFLRYIVSETLDGNGNRIKAYTVGVDALGKADDFDAQSDPSVRVLALRLRKSLEAAYANEPECHARIVMNVGSYVPKFYKPTDFLSGGDEEQGSAVSATNSVSGLEANRLPMQSNAANRRLVDIHERTVDSRYTSESRPAATKINSSNLNVARMESSSILDSVAAPEKWLVITIVSLAAVAWQASISAVGVLPW</sequence>
<reference evidence="1 2" key="1">
    <citation type="submission" date="2016-12" db="EMBL/GenBank/DDBJ databases">
        <authorList>
            <person name="Song W.-J."/>
            <person name="Kurnit D.M."/>
        </authorList>
    </citation>
    <scope>NUCLEOTIDE SEQUENCE [LARGE SCALE GENOMIC DNA]</scope>
    <source>
        <strain evidence="1 2">IMCC3135</strain>
    </source>
</reference>
<keyword evidence="2" id="KW-1185">Reference proteome</keyword>
<dbReference type="RefSeq" id="WP_088917859.1">
    <property type="nucleotide sequence ID" value="NZ_CP018632.1"/>
</dbReference>
<gene>
    <name evidence="1" type="ORF">IMCC3135_12355</name>
</gene>
<dbReference type="KEGG" id="gai:IMCC3135_12355"/>
<dbReference type="EMBL" id="CP018632">
    <property type="protein sequence ID" value="ASJ72559.1"/>
    <property type="molecule type" value="Genomic_DNA"/>
</dbReference>
<proteinExistence type="predicted"/>
<protein>
    <submittedName>
        <fullName evidence="1">Uncharacterized protein</fullName>
    </submittedName>
</protein>
<accession>A0A2Z2NMW0</accession>
<organism evidence="1 2">
    <name type="scientific">Granulosicoccus antarcticus IMCC3135</name>
    <dbReference type="NCBI Taxonomy" id="1192854"/>
    <lineage>
        <taxon>Bacteria</taxon>
        <taxon>Pseudomonadati</taxon>
        <taxon>Pseudomonadota</taxon>
        <taxon>Gammaproteobacteria</taxon>
        <taxon>Chromatiales</taxon>
        <taxon>Granulosicoccaceae</taxon>
        <taxon>Granulosicoccus</taxon>
    </lineage>
</organism>
<name>A0A2Z2NMW0_9GAMM</name>
<evidence type="ECO:0000313" key="1">
    <source>
        <dbReference type="EMBL" id="ASJ72559.1"/>
    </source>
</evidence>
<dbReference type="Proteomes" id="UP000250079">
    <property type="component" value="Chromosome"/>
</dbReference>
<evidence type="ECO:0000313" key="2">
    <source>
        <dbReference type="Proteomes" id="UP000250079"/>
    </source>
</evidence>
<dbReference type="AlphaFoldDB" id="A0A2Z2NMW0"/>